<keyword evidence="8" id="KW-1185">Reference proteome</keyword>
<organism evidence="7 8">
    <name type="scientific">Antrihabitans stalactiti</name>
    <dbReference type="NCBI Taxonomy" id="2584121"/>
    <lineage>
        <taxon>Bacteria</taxon>
        <taxon>Bacillati</taxon>
        <taxon>Actinomycetota</taxon>
        <taxon>Actinomycetes</taxon>
        <taxon>Mycobacteriales</taxon>
        <taxon>Nocardiaceae</taxon>
        <taxon>Antrihabitans</taxon>
    </lineage>
</organism>
<dbReference type="RefSeq" id="WP_169591725.1">
    <property type="nucleotide sequence ID" value="NZ_VCQU01000009.1"/>
</dbReference>
<reference evidence="7 8" key="2">
    <citation type="submission" date="2020-06" db="EMBL/GenBank/DDBJ databases">
        <title>Antribacter stalactiti gen. nov., sp. nov., a new member of the family Nacardiaceae isolated from a cave.</title>
        <authorList>
            <person name="Kim I.S."/>
        </authorList>
    </citation>
    <scope>NUCLEOTIDE SEQUENCE [LARGE SCALE GENOMIC DNA]</scope>
    <source>
        <strain evidence="7 8">YC2-7</strain>
    </source>
</reference>
<dbReference type="Proteomes" id="UP000535543">
    <property type="component" value="Unassembled WGS sequence"/>
</dbReference>
<feature type="region of interest" description="Disordered" evidence="4">
    <location>
        <begin position="33"/>
        <end position="73"/>
    </location>
</feature>
<dbReference type="InterPro" id="IPR036423">
    <property type="entry name" value="SOD-like_Cu/Zn_dom_sf"/>
</dbReference>
<dbReference type="InterPro" id="IPR024134">
    <property type="entry name" value="SOD_Cu/Zn_/chaperone"/>
</dbReference>
<dbReference type="SUPFAM" id="SSF49329">
    <property type="entry name" value="Cu,Zn superoxide dismutase-like"/>
    <property type="match status" value="1"/>
</dbReference>
<gene>
    <name evidence="7" type="ORF">FGL95_23905</name>
</gene>
<sequence>MALPISRRLIVGFAIPALSVAALGLSACSPDQNPTDVKGTTPAPFTSSPAPSGAEHSGEHAATTTAAEAAGDSVTAELKDSTGKVVGTVTFKKDGDYVQIEADVKGVDPGFHGFHVHEKGECVGDFTSAGGHYGPTEKGAKGDLTSIQVREDKEGELVTTTDAFTIEDVKGKAVIIHALPDNFGNINQRYSANGVPGPDEETLKTGDAGARVACGVIK</sequence>
<feature type="signal peptide" evidence="5">
    <location>
        <begin position="1"/>
        <end position="21"/>
    </location>
</feature>
<dbReference type="EMBL" id="VCQU01000009">
    <property type="protein sequence ID" value="NMN98089.1"/>
    <property type="molecule type" value="Genomic_DNA"/>
</dbReference>
<keyword evidence="3" id="KW-0560">Oxidoreductase</keyword>
<dbReference type="Gene3D" id="2.60.40.200">
    <property type="entry name" value="Superoxide dismutase, copper/zinc binding domain"/>
    <property type="match status" value="1"/>
</dbReference>
<evidence type="ECO:0000313" key="8">
    <source>
        <dbReference type="Proteomes" id="UP000535543"/>
    </source>
</evidence>
<evidence type="ECO:0000259" key="6">
    <source>
        <dbReference type="Pfam" id="PF00080"/>
    </source>
</evidence>
<reference evidence="7 8" key="1">
    <citation type="submission" date="2019-05" db="EMBL/GenBank/DDBJ databases">
        <authorList>
            <person name="Lee S.D."/>
        </authorList>
    </citation>
    <scope>NUCLEOTIDE SEQUENCE [LARGE SCALE GENOMIC DNA]</scope>
    <source>
        <strain evidence="7 8">YC2-7</strain>
    </source>
</reference>
<dbReference type="EC" id="1.15.1.1" evidence="3"/>
<name>A0A848KIH8_9NOCA</name>
<feature type="chain" id="PRO_5038394089" description="Superoxide dismutase [Cu-Zn]" evidence="5">
    <location>
        <begin position="22"/>
        <end position="218"/>
    </location>
</feature>
<comment type="catalytic activity">
    <reaction evidence="3">
        <text>2 superoxide + 2 H(+) = H2O2 + O2</text>
        <dbReference type="Rhea" id="RHEA:20696"/>
        <dbReference type="ChEBI" id="CHEBI:15378"/>
        <dbReference type="ChEBI" id="CHEBI:15379"/>
        <dbReference type="ChEBI" id="CHEBI:16240"/>
        <dbReference type="ChEBI" id="CHEBI:18421"/>
        <dbReference type="EC" id="1.15.1.1"/>
    </reaction>
</comment>
<proteinExistence type="inferred from homology"/>
<dbReference type="PRINTS" id="PR00068">
    <property type="entry name" value="CUZNDISMTASE"/>
</dbReference>
<evidence type="ECO:0000256" key="3">
    <source>
        <dbReference type="RuleBase" id="RU000393"/>
    </source>
</evidence>
<dbReference type="GO" id="GO:0005507">
    <property type="term" value="F:copper ion binding"/>
    <property type="evidence" value="ECO:0007669"/>
    <property type="project" value="InterPro"/>
</dbReference>
<keyword evidence="3" id="KW-0186">Copper</keyword>
<dbReference type="CDD" id="cd00305">
    <property type="entry name" value="Cu-Zn_Superoxide_Dismutase"/>
    <property type="match status" value="1"/>
</dbReference>
<protein>
    <recommendedName>
        <fullName evidence="3">Superoxide dismutase [Cu-Zn]</fullName>
        <ecNumber evidence="3">1.15.1.1</ecNumber>
    </recommendedName>
</protein>
<comment type="function">
    <text evidence="2">Destroys radicals which are normally produced within the cells and which are toxic to biological systems. May play a role in favoring mycobacterial survival in phagocytes.</text>
</comment>
<evidence type="ECO:0000256" key="1">
    <source>
        <dbReference type="ARBA" id="ARBA00010457"/>
    </source>
</evidence>
<comment type="cofactor">
    <cofactor evidence="3">
        <name>Cu cation</name>
        <dbReference type="ChEBI" id="CHEBI:23378"/>
    </cofactor>
    <text evidence="3">Binds 1 copper ion per subunit.</text>
</comment>
<comment type="caution">
    <text evidence="7">The sequence shown here is derived from an EMBL/GenBank/DDBJ whole genome shotgun (WGS) entry which is preliminary data.</text>
</comment>
<keyword evidence="3" id="KW-0479">Metal-binding</keyword>
<dbReference type="AlphaFoldDB" id="A0A848KIH8"/>
<evidence type="ECO:0000256" key="4">
    <source>
        <dbReference type="SAM" id="MobiDB-lite"/>
    </source>
</evidence>
<keyword evidence="5" id="KW-0732">Signal</keyword>
<comment type="cofactor">
    <cofactor evidence="3">
        <name>Zn(2+)</name>
        <dbReference type="ChEBI" id="CHEBI:29105"/>
    </cofactor>
    <text evidence="3">Binds 1 zinc ion per subunit.</text>
</comment>
<dbReference type="PANTHER" id="PTHR10003">
    <property type="entry name" value="SUPEROXIDE DISMUTASE CU-ZN -RELATED"/>
    <property type="match status" value="1"/>
</dbReference>
<accession>A0A848KIH8</accession>
<evidence type="ECO:0000256" key="5">
    <source>
        <dbReference type="SAM" id="SignalP"/>
    </source>
</evidence>
<feature type="compositionally biased region" description="Low complexity" evidence="4">
    <location>
        <begin position="39"/>
        <end position="71"/>
    </location>
</feature>
<feature type="domain" description="Superoxide dismutase copper/zinc binding" evidence="6">
    <location>
        <begin position="85"/>
        <end position="217"/>
    </location>
</feature>
<evidence type="ECO:0000313" key="7">
    <source>
        <dbReference type="EMBL" id="NMN98089.1"/>
    </source>
</evidence>
<dbReference type="PROSITE" id="PS51257">
    <property type="entry name" value="PROKAR_LIPOPROTEIN"/>
    <property type="match status" value="1"/>
</dbReference>
<comment type="similarity">
    <text evidence="1 3">Belongs to the Cu-Zn superoxide dismutase family.</text>
</comment>
<keyword evidence="3" id="KW-0862">Zinc</keyword>
<dbReference type="PROSITE" id="PS00332">
    <property type="entry name" value="SOD_CU_ZN_2"/>
    <property type="match status" value="1"/>
</dbReference>
<dbReference type="InterPro" id="IPR001424">
    <property type="entry name" value="SOD_Cu_Zn_dom"/>
</dbReference>
<dbReference type="GO" id="GO:0004784">
    <property type="term" value="F:superoxide dismutase activity"/>
    <property type="evidence" value="ECO:0007669"/>
    <property type="project" value="UniProtKB-EC"/>
</dbReference>
<evidence type="ECO:0000256" key="2">
    <source>
        <dbReference type="ARBA" id="ARBA00024900"/>
    </source>
</evidence>
<dbReference type="Pfam" id="PF00080">
    <property type="entry name" value="Sod_Cu"/>
    <property type="match status" value="1"/>
</dbReference>
<dbReference type="InterPro" id="IPR018152">
    <property type="entry name" value="SOD_Cu/Zn_BS"/>
</dbReference>